<dbReference type="SUPFAM" id="SSF49899">
    <property type="entry name" value="Concanavalin A-like lectins/glucanases"/>
    <property type="match status" value="1"/>
</dbReference>
<feature type="signal peptide" evidence="1">
    <location>
        <begin position="1"/>
        <end position="22"/>
    </location>
</feature>
<dbReference type="EMBL" id="KB822712">
    <property type="protein sequence ID" value="ETN45399.1"/>
    <property type="molecule type" value="Genomic_DNA"/>
</dbReference>
<evidence type="ECO:0000256" key="1">
    <source>
        <dbReference type="SAM" id="SignalP"/>
    </source>
</evidence>
<dbReference type="HOGENOM" id="CLU_039765_0_0_1"/>
<evidence type="ECO:0000313" key="2">
    <source>
        <dbReference type="EMBL" id="ETN45399.1"/>
    </source>
</evidence>
<accession>W2SBW4</accession>
<dbReference type="eggNOG" id="ENOG502SNV9">
    <property type="taxonomic scope" value="Eukaryota"/>
</dbReference>
<keyword evidence="3" id="KW-1185">Reference proteome</keyword>
<protein>
    <recommendedName>
        <fullName evidence="4">GH16 domain-containing protein</fullName>
    </recommendedName>
</protein>
<organism evidence="2 3">
    <name type="scientific">Cyphellophora europaea (strain CBS 101466)</name>
    <name type="common">Phialophora europaea</name>
    <dbReference type="NCBI Taxonomy" id="1220924"/>
    <lineage>
        <taxon>Eukaryota</taxon>
        <taxon>Fungi</taxon>
        <taxon>Dikarya</taxon>
        <taxon>Ascomycota</taxon>
        <taxon>Pezizomycotina</taxon>
        <taxon>Eurotiomycetes</taxon>
        <taxon>Chaetothyriomycetidae</taxon>
        <taxon>Chaetothyriales</taxon>
        <taxon>Cyphellophoraceae</taxon>
        <taxon>Cyphellophora</taxon>
    </lineage>
</organism>
<dbReference type="STRING" id="1220924.W2SBW4"/>
<dbReference type="RefSeq" id="XP_008712127.1">
    <property type="nucleotide sequence ID" value="XM_008713905.1"/>
</dbReference>
<feature type="chain" id="PRO_5004825152" description="GH16 domain-containing protein" evidence="1">
    <location>
        <begin position="23"/>
        <end position="347"/>
    </location>
</feature>
<dbReference type="InterPro" id="IPR013320">
    <property type="entry name" value="ConA-like_dom_sf"/>
</dbReference>
<gene>
    <name evidence="2" type="ORF">HMPREF1541_09230</name>
</gene>
<dbReference type="AlphaFoldDB" id="W2SBW4"/>
<dbReference type="VEuPathDB" id="FungiDB:HMPREF1541_09230"/>
<dbReference type="PANTHER" id="PTHR38121:SF4">
    <property type="entry name" value="GH16 DOMAIN-CONTAINING PROTEIN-RELATED"/>
    <property type="match status" value="1"/>
</dbReference>
<dbReference type="Gene3D" id="2.60.120.200">
    <property type="match status" value="1"/>
</dbReference>
<dbReference type="Proteomes" id="UP000030752">
    <property type="component" value="Unassembled WGS sequence"/>
</dbReference>
<evidence type="ECO:0008006" key="4">
    <source>
        <dbReference type="Google" id="ProtNLM"/>
    </source>
</evidence>
<dbReference type="PANTHER" id="PTHR38121">
    <property type="entry name" value="GH16 DOMAIN-CONTAINING PROTEIN"/>
    <property type="match status" value="1"/>
</dbReference>
<sequence length="347" mass="38423">MLTLLFLLTCSALIVLGRRAESSDCSAFSTDGLAGSHFQYYRFYDFRNISASSTDRRSRRRDAADVSNRTVVDSSWTDDWYVRDFPRASPGGHSIPVNFIPERVEIVNSTNESEHYGTYLSLSTARVDEENQESGEITFSEFNVTSASIRVLGRVRGAPGGVAGIFTYQNDTQESDIELFTRAPGTFVQYSNQPSSCGEPDWIPIPGATVNNTIPQHRTYSDWLVHRLDWVPGRSVFFVNNEQTNTTDLHVPVSDPPSAVYLDMWSANSTWSGSMDIGQNASFDIQWVELVFNTTDEMIEERTEGPVCAVGAIDLQAVEESGAGRVLLMPGVVALLLLTAFAQLLSK</sequence>
<reference evidence="2 3" key="1">
    <citation type="submission" date="2013-03" db="EMBL/GenBank/DDBJ databases">
        <title>The Genome Sequence of Phialophora europaea CBS 101466.</title>
        <authorList>
            <consortium name="The Broad Institute Genomics Platform"/>
            <person name="Cuomo C."/>
            <person name="de Hoog S."/>
            <person name="Gorbushina A."/>
            <person name="Walker B."/>
            <person name="Young S.K."/>
            <person name="Zeng Q."/>
            <person name="Gargeya S."/>
            <person name="Fitzgerald M."/>
            <person name="Haas B."/>
            <person name="Abouelleil A."/>
            <person name="Allen A.W."/>
            <person name="Alvarado L."/>
            <person name="Arachchi H.M."/>
            <person name="Berlin A.M."/>
            <person name="Chapman S.B."/>
            <person name="Gainer-Dewar J."/>
            <person name="Goldberg J."/>
            <person name="Griggs A."/>
            <person name="Gujja S."/>
            <person name="Hansen M."/>
            <person name="Howarth C."/>
            <person name="Imamovic A."/>
            <person name="Ireland A."/>
            <person name="Larimer J."/>
            <person name="McCowan C."/>
            <person name="Murphy C."/>
            <person name="Pearson M."/>
            <person name="Poon T.W."/>
            <person name="Priest M."/>
            <person name="Roberts A."/>
            <person name="Saif S."/>
            <person name="Shea T."/>
            <person name="Sisk P."/>
            <person name="Sykes S."/>
            <person name="Wortman J."/>
            <person name="Nusbaum C."/>
            <person name="Birren B."/>
        </authorList>
    </citation>
    <scope>NUCLEOTIDE SEQUENCE [LARGE SCALE GENOMIC DNA]</scope>
    <source>
        <strain evidence="2 3">CBS 101466</strain>
    </source>
</reference>
<proteinExistence type="predicted"/>
<dbReference type="GeneID" id="19976569"/>
<name>W2SBW4_CYPE1</name>
<evidence type="ECO:0000313" key="3">
    <source>
        <dbReference type="Proteomes" id="UP000030752"/>
    </source>
</evidence>
<dbReference type="OrthoDB" id="4388755at2759"/>
<dbReference type="InParanoid" id="W2SBW4"/>
<keyword evidence="1" id="KW-0732">Signal</keyword>
<dbReference type="CDD" id="cd00413">
    <property type="entry name" value="Glyco_hydrolase_16"/>
    <property type="match status" value="1"/>
</dbReference>